<organism evidence="3 4">
    <name type="scientific">Moniliophthora roreri</name>
    <name type="common">Frosty pod rot fungus</name>
    <name type="synonym">Monilia roreri</name>
    <dbReference type="NCBI Taxonomy" id="221103"/>
    <lineage>
        <taxon>Eukaryota</taxon>
        <taxon>Fungi</taxon>
        <taxon>Dikarya</taxon>
        <taxon>Basidiomycota</taxon>
        <taxon>Agaricomycotina</taxon>
        <taxon>Agaricomycetes</taxon>
        <taxon>Agaricomycetidae</taxon>
        <taxon>Agaricales</taxon>
        <taxon>Marasmiineae</taxon>
        <taxon>Marasmiaceae</taxon>
        <taxon>Moniliophthora</taxon>
    </lineage>
</organism>
<evidence type="ECO:0000313" key="4">
    <source>
        <dbReference type="Proteomes" id="UP000054988"/>
    </source>
</evidence>
<gene>
    <name evidence="3" type="ORF">WG66_9209</name>
</gene>
<evidence type="ECO:0000313" key="3">
    <source>
        <dbReference type="EMBL" id="KTB38242.1"/>
    </source>
</evidence>
<dbReference type="EMBL" id="LATX01001774">
    <property type="protein sequence ID" value="KTB38242.1"/>
    <property type="molecule type" value="Genomic_DNA"/>
</dbReference>
<feature type="compositionally biased region" description="Polar residues" evidence="1">
    <location>
        <begin position="24"/>
        <end position="34"/>
    </location>
</feature>
<reference evidence="3 4" key="1">
    <citation type="submission" date="2015-12" db="EMBL/GenBank/DDBJ databases">
        <title>Draft genome sequence of Moniliophthora roreri, the causal agent of frosty pod rot of cacao.</title>
        <authorList>
            <person name="Aime M.C."/>
            <person name="Diaz-Valderrama J.R."/>
            <person name="Kijpornyongpan T."/>
            <person name="Phillips-Mora W."/>
        </authorList>
    </citation>
    <scope>NUCLEOTIDE SEQUENCE [LARGE SCALE GENOMIC DNA]</scope>
    <source>
        <strain evidence="3 4">MCA 2952</strain>
    </source>
</reference>
<comment type="caution">
    <text evidence="3">The sequence shown here is derived from an EMBL/GenBank/DDBJ whole genome shotgun (WGS) entry which is preliminary data.</text>
</comment>
<evidence type="ECO:0000259" key="2">
    <source>
        <dbReference type="Pfam" id="PF10075"/>
    </source>
</evidence>
<dbReference type="InterPro" id="IPR033464">
    <property type="entry name" value="CSN8_PSD8_EIF3K"/>
</dbReference>
<proteinExistence type="predicted"/>
<protein>
    <recommendedName>
        <fullName evidence="2">CSN8/PSMD8/EIF3K domain-containing protein</fullName>
    </recommendedName>
</protein>
<feature type="compositionally biased region" description="Pro residues" evidence="1">
    <location>
        <begin position="1"/>
        <end position="11"/>
    </location>
</feature>
<feature type="region of interest" description="Disordered" evidence="1">
    <location>
        <begin position="1"/>
        <end position="68"/>
    </location>
</feature>
<accession>A0A0W0FPS0</accession>
<dbReference type="eggNOG" id="ENOG502RSEX">
    <property type="taxonomic scope" value="Eukaryota"/>
</dbReference>
<feature type="compositionally biased region" description="Polar residues" evidence="1">
    <location>
        <begin position="45"/>
        <end position="64"/>
    </location>
</feature>
<sequence>MANGPPTPPPITTVEIEDEAKTTVAESTISQPTETADEAGATGNPPAQQTESSGNQASSTTVIQPLQPDPFESALPKISELVAASRFRELIEDIEVIDLTTHGENSPNRMLVMIPLVLAYLIRDEIALARMAMKRLPRNLTEPRITQTLGALLLAVSERDYPKVYARAEDFIDYAGKPDFPHQRLGTLIKNMIPIFVATFRERTFTLLSRGYSSITPTMASKYIGLPIQHVTKMATDRRWTYDPSTETLTPTVTRKGSKVSYAGSPPSTLRNFESIADSVSKLEA</sequence>
<name>A0A0W0FPS0_MONRR</name>
<dbReference type="Pfam" id="PF10075">
    <property type="entry name" value="CSN8_PSD8_EIF3K"/>
    <property type="match status" value="1"/>
</dbReference>
<evidence type="ECO:0000256" key="1">
    <source>
        <dbReference type="SAM" id="MobiDB-lite"/>
    </source>
</evidence>
<dbReference type="AlphaFoldDB" id="A0A0W0FPS0"/>
<feature type="domain" description="CSN8/PSMD8/EIF3K" evidence="2">
    <location>
        <begin position="117"/>
        <end position="251"/>
    </location>
</feature>
<dbReference type="Proteomes" id="UP000054988">
    <property type="component" value="Unassembled WGS sequence"/>
</dbReference>